<comment type="caution">
    <text evidence="1">The sequence shown here is derived from an EMBL/GenBank/DDBJ whole genome shotgun (WGS) entry which is preliminary data.</text>
</comment>
<evidence type="ECO:0000313" key="2">
    <source>
        <dbReference type="Proteomes" id="UP000309997"/>
    </source>
</evidence>
<dbReference type="EMBL" id="RCHU02000012">
    <property type="protein sequence ID" value="KAL3574660.1"/>
    <property type="molecule type" value="Genomic_DNA"/>
</dbReference>
<reference evidence="1 2" key="1">
    <citation type="journal article" date="2024" name="Plant Biotechnol. J.">
        <title>Genome and CRISPR/Cas9 system of a widespread forest tree (Populus alba) in the world.</title>
        <authorList>
            <person name="Liu Y.J."/>
            <person name="Jiang P.F."/>
            <person name="Han X.M."/>
            <person name="Li X.Y."/>
            <person name="Wang H.M."/>
            <person name="Wang Y.J."/>
            <person name="Wang X.X."/>
            <person name="Zeng Q.Y."/>
        </authorList>
    </citation>
    <scope>NUCLEOTIDE SEQUENCE [LARGE SCALE GENOMIC DNA]</scope>
    <source>
        <strain evidence="2">cv. PAL-ZL1</strain>
    </source>
</reference>
<sequence>ISFDKLSFDDLVRNLTKLRELDLSGVNMSKGVPDSLMNLSSSLSSLKLDDCGLQGKLPSSMGKFKHLQYLDLGWNNLTGPIPYGFEQL</sequence>
<proteinExistence type="predicted"/>
<dbReference type="Proteomes" id="UP000309997">
    <property type="component" value="Unassembled WGS sequence"/>
</dbReference>
<gene>
    <name evidence="1" type="ORF">D5086_022761</name>
</gene>
<protein>
    <submittedName>
        <fullName evidence="1">Uncharacterized protein</fullName>
    </submittedName>
</protein>
<feature type="non-terminal residue" evidence="1">
    <location>
        <position position="88"/>
    </location>
</feature>
<keyword evidence="2" id="KW-1185">Reference proteome</keyword>
<feature type="non-terminal residue" evidence="1">
    <location>
        <position position="1"/>
    </location>
</feature>
<evidence type="ECO:0000313" key="1">
    <source>
        <dbReference type="EMBL" id="KAL3574660.1"/>
    </source>
</evidence>
<name>A0ACC4B8I9_POPAL</name>
<accession>A0ACC4B8I9</accession>
<organism evidence="1 2">
    <name type="scientific">Populus alba</name>
    <name type="common">White poplar</name>
    <dbReference type="NCBI Taxonomy" id="43335"/>
    <lineage>
        <taxon>Eukaryota</taxon>
        <taxon>Viridiplantae</taxon>
        <taxon>Streptophyta</taxon>
        <taxon>Embryophyta</taxon>
        <taxon>Tracheophyta</taxon>
        <taxon>Spermatophyta</taxon>
        <taxon>Magnoliopsida</taxon>
        <taxon>eudicotyledons</taxon>
        <taxon>Gunneridae</taxon>
        <taxon>Pentapetalae</taxon>
        <taxon>rosids</taxon>
        <taxon>fabids</taxon>
        <taxon>Malpighiales</taxon>
        <taxon>Salicaceae</taxon>
        <taxon>Saliceae</taxon>
        <taxon>Populus</taxon>
    </lineage>
</organism>